<accession>A9NQT7</accession>
<organism evidence="1">
    <name type="scientific">Picea sitchensis</name>
    <name type="common">Sitka spruce</name>
    <name type="synonym">Pinus sitchensis</name>
    <dbReference type="NCBI Taxonomy" id="3332"/>
    <lineage>
        <taxon>Eukaryota</taxon>
        <taxon>Viridiplantae</taxon>
        <taxon>Streptophyta</taxon>
        <taxon>Embryophyta</taxon>
        <taxon>Tracheophyta</taxon>
        <taxon>Spermatophyta</taxon>
        <taxon>Pinopsida</taxon>
        <taxon>Pinidae</taxon>
        <taxon>Conifers I</taxon>
        <taxon>Pinales</taxon>
        <taxon>Pinaceae</taxon>
        <taxon>Picea</taxon>
    </lineage>
</organism>
<evidence type="ECO:0000313" key="1">
    <source>
        <dbReference type="EMBL" id="ABK22998.1"/>
    </source>
</evidence>
<dbReference type="AlphaFoldDB" id="A9NQT7"/>
<name>A9NQT7_PICSI</name>
<reference evidence="1" key="1">
    <citation type="journal article" date="2008" name="BMC Genomics">
        <title>A conifer genomics resource of 200,000 spruce (Picea spp.) ESTs and 6,464 high-quality, sequence-finished full-length cDNAs for Sitka spruce (Picea sitchensis).</title>
        <authorList>
            <person name="Ralph S.G."/>
            <person name="Chun H.J."/>
            <person name="Kolosova N."/>
            <person name="Cooper D."/>
            <person name="Oddy C."/>
            <person name="Ritland C.E."/>
            <person name="Kirkpatrick R."/>
            <person name="Moore R."/>
            <person name="Barber S."/>
            <person name="Holt R.A."/>
            <person name="Jones S.J."/>
            <person name="Marra M.A."/>
            <person name="Douglas C.J."/>
            <person name="Ritland K."/>
            <person name="Bohlmann J."/>
        </authorList>
    </citation>
    <scope>NUCLEOTIDE SEQUENCE</scope>
    <source>
        <tissue evidence="1">Bark</tissue>
    </source>
</reference>
<proteinExistence type="evidence at transcript level"/>
<dbReference type="EMBL" id="EF083662">
    <property type="protein sequence ID" value="ABK22998.1"/>
    <property type="molecule type" value="mRNA"/>
</dbReference>
<protein>
    <submittedName>
        <fullName evidence="1">Uncharacterized protein</fullName>
    </submittedName>
</protein>
<sequence length="60" mass="7024">MVVKLPQSFVGLIIQQHIQTQGWWFTVGVGEILEGLDMETLVIYLFHTQSRPYKDFRSNK</sequence>